<organism evidence="1 2">
    <name type="scientific">Rickenella mellea</name>
    <dbReference type="NCBI Taxonomy" id="50990"/>
    <lineage>
        <taxon>Eukaryota</taxon>
        <taxon>Fungi</taxon>
        <taxon>Dikarya</taxon>
        <taxon>Basidiomycota</taxon>
        <taxon>Agaricomycotina</taxon>
        <taxon>Agaricomycetes</taxon>
        <taxon>Hymenochaetales</taxon>
        <taxon>Rickenellaceae</taxon>
        <taxon>Rickenella</taxon>
    </lineage>
</organism>
<proteinExistence type="predicted"/>
<dbReference type="EMBL" id="ML170168">
    <property type="protein sequence ID" value="TDL24067.1"/>
    <property type="molecule type" value="Genomic_DNA"/>
</dbReference>
<dbReference type="AlphaFoldDB" id="A0A4Y7Q8T7"/>
<dbReference type="Proteomes" id="UP000294933">
    <property type="component" value="Unassembled WGS sequence"/>
</dbReference>
<name>A0A4Y7Q8T7_9AGAM</name>
<dbReference type="VEuPathDB" id="FungiDB:BD410DRAFT_133492"/>
<gene>
    <name evidence="1" type="ORF">BD410DRAFT_133492</name>
</gene>
<keyword evidence="2" id="KW-1185">Reference proteome</keyword>
<accession>A0A4Y7Q8T7</accession>
<protein>
    <submittedName>
        <fullName evidence="1">Uncharacterized protein</fullName>
    </submittedName>
</protein>
<evidence type="ECO:0000313" key="2">
    <source>
        <dbReference type="Proteomes" id="UP000294933"/>
    </source>
</evidence>
<reference evidence="1 2" key="1">
    <citation type="submission" date="2018-06" db="EMBL/GenBank/DDBJ databases">
        <title>A transcriptomic atlas of mushroom development highlights an independent origin of complex multicellularity.</title>
        <authorList>
            <consortium name="DOE Joint Genome Institute"/>
            <person name="Krizsan K."/>
            <person name="Almasi E."/>
            <person name="Merenyi Z."/>
            <person name="Sahu N."/>
            <person name="Viragh M."/>
            <person name="Koszo T."/>
            <person name="Mondo S."/>
            <person name="Kiss B."/>
            <person name="Balint B."/>
            <person name="Kues U."/>
            <person name="Barry K."/>
            <person name="Hegedus J.C."/>
            <person name="Henrissat B."/>
            <person name="Johnson J."/>
            <person name="Lipzen A."/>
            <person name="Ohm R."/>
            <person name="Nagy I."/>
            <person name="Pangilinan J."/>
            <person name="Yan J."/>
            <person name="Xiong Y."/>
            <person name="Grigoriev I.V."/>
            <person name="Hibbett D.S."/>
            <person name="Nagy L.G."/>
        </authorList>
    </citation>
    <scope>NUCLEOTIDE SEQUENCE [LARGE SCALE GENOMIC DNA]</scope>
    <source>
        <strain evidence="1 2">SZMC22713</strain>
    </source>
</reference>
<sequence length="154" mass="18190">MGFSGYIYSSQPRHQRNALQGFVHQEACPWEHLALQQLYFLSVSWEKNTVPRLTPWFLAQALQAPTKVLLLQNYWSGAALDLPHRLLHICSQGHRKPFAYYLVIQPLYANTEWYFLVTENYVVRKKSTSRCNVNMFLYLVDFPCFQIMTYRSHP</sequence>
<evidence type="ECO:0000313" key="1">
    <source>
        <dbReference type="EMBL" id="TDL24067.1"/>
    </source>
</evidence>